<dbReference type="InterPro" id="IPR033911">
    <property type="entry name" value="MetRS_core"/>
</dbReference>
<evidence type="ECO:0000256" key="6">
    <source>
        <dbReference type="ARBA" id="ARBA00022741"/>
    </source>
</evidence>
<evidence type="ECO:0000256" key="1">
    <source>
        <dbReference type="ARBA" id="ARBA00004496"/>
    </source>
</evidence>
<feature type="domain" description="Methionyl/Leucyl tRNA synthetase" evidence="13">
    <location>
        <begin position="44"/>
        <end position="439"/>
    </location>
</feature>
<dbReference type="EC" id="6.1.1.10" evidence="3"/>
<evidence type="ECO:0000256" key="8">
    <source>
        <dbReference type="ARBA" id="ARBA00022917"/>
    </source>
</evidence>
<dbReference type="GO" id="GO:0006431">
    <property type="term" value="P:methionyl-tRNA aminoacylation"/>
    <property type="evidence" value="ECO:0007669"/>
    <property type="project" value="InterPro"/>
</dbReference>
<dbReference type="GO" id="GO:0005829">
    <property type="term" value="C:cytosol"/>
    <property type="evidence" value="ECO:0007669"/>
    <property type="project" value="TreeGrafter"/>
</dbReference>
<dbReference type="Pfam" id="PF09334">
    <property type="entry name" value="tRNA-synt_1g"/>
    <property type="match status" value="1"/>
</dbReference>
<evidence type="ECO:0000256" key="2">
    <source>
        <dbReference type="ARBA" id="ARBA00005594"/>
    </source>
</evidence>
<dbReference type="EMBL" id="SPRO01000022">
    <property type="protein sequence ID" value="TIC29966.1"/>
    <property type="molecule type" value="Genomic_DNA"/>
</dbReference>
<name>A0A4T0QXI3_9BASI</name>
<dbReference type="InterPro" id="IPR023458">
    <property type="entry name" value="Met-tRNA_ligase_1"/>
</dbReference>
<dbReference type="InterPro" id="IPR015413">
    <property type="entry name" value="Methionyl/Leucyl_tRNA_Synth"/>
</dbReference>
<dbReference type="GO" id="GO:0005524">
    <property type="term" value="F:ATP binding"/>
    <property type="evidence" value="ECO:0007669"/>
    <property type="project" value="UniProtKB-KW"/>
</dbReference>
<comment type="caution">
    <text evidence="15">The sequence shown here is derived from an EMBL/GenBank/DDBJ whole genome shotgun (WGS) entry which is preliminary data.</text>
</comment>
<evidence type="ECO:0000256" key="5">
    <source>
        <dbReference type="ARBA" id="ARBA00022598"/>
    </source>
</evidence>
<evidence type="ECO:0000256" key="3">
    <source>
        <dbReference type="ARBA" id="ARBA00012838"/>
    </source>
</evidence>
<accession>A0A4T0QXI3</accession>
<dbReference type="PANTHER" id="PTHR45765:SF1">
    <property type="entry name" value="METHIONINE--TRNA LIGASE, CYTOPLASMIC"/>
    <property type="match status" value="1"/>
</dbReference>
<evidence type="ECO:0000256" key="9">
    <source>
        <dbReference type="ARBA" id="ARBA00023146"/>
    </source>
</evidence>
<dbReference type="Gene3D" id="1.10.287.10">
    <property type="entry name" value="S15/NS1, RNA-binding"/>
    <property type="match status" value="1"/>
</dbReference>
<dbReference type="SUPFAM" id="SSF57770">
    <property type="entry name" value="Methionyl-tRNA synthetase (MetRS), Zn-domain"/>
    <property type="match status" value="1"/>
</dbReference>
<dbReference type="InterPro" id="IPR014758">
    <property type="entry name" value="Met-tRNA_synth"/>
</dbReference>
<proteinExistence type="inferred from homology"/>
<dbReference type="CDD" id="cd07957">
    <property type="entry name" value="Anticodon_Ia_Met"/>
    <property type="match status" value="1"/>
</dbReference>
<feature type="domain" description="Methionyl-tRNA synthetase anticodon-binding" evidence="14">
    <location>
        <begin position="470"/>
        <end position="613"/>
    </location>
</feature>
<evidence type="ECO:0000313" key="16">
    <source>
        <dbReference type="Proteomes" id="UP000305647"/>
    </source>
</evidence>
<dbReference type="PANTHER" id="PTHR45765">
    <property type="entry name" value="METHIONINE--TRNA LIGASE"/>
    <property type="match status" value="1"/>
</dbReference>
<evidence type="ECO:0000313" key="15">
    <source>
        <dbReference type="EMBL" id="TIC29966.1"/>
    </source>
</evidence>
<gene>
    <name evidence="15" type="ORF">E3Q10_02310</name>
</gene>
<dbReference type="Gene3D" id="1.10.730.10">
    <property type="entry name" value="Isoleucyl-tRNA Synthetase, Domain 1"/>
    <property type="match status" value="1"/>
</dbReference>
<dbReference type="InterPro" id="IPR009068">
    <property type="entry name" value="uS15_NS1_RNA-bd_sf"/>
</dbReference>
<evidence type="ECO:0000256" key="12">
    <source>
        <dbReference type="RuleBase" id="RU363039"/>
    </source>
</evidence>
<dbReference type="AlphaFoldDB" id="A0A4T0QXI3"/>
<dbReference type="SUPFAM" id="SSF47323">
    <property type="entry name" value="Anticodon-binding domain of a subclass of class I aminoacyl-tRNA synthetases"/>
    <property type="match status" value="1"/>
</dbReference>
<comment type="subcellular location">
    <subcellularLocation>
        <location evidence="1">Cytoplasm</location>
    </subcellularLocation>
</comment>
<dbReference type="InterPro" id="IPR009080">
    <property type="entry name" value="tRNAsynth_Ia_anticodon-bd"/>
</dbReference>
<evidence type="ECO:0000259" key="13">
    <source>
        <dbReference type="Pfam" id="PF09334"/>
    </source>
</evidence>
<dbReference type="NCBIfam" id="TIGR00398">
    <property type="entry name" value="metG"/>
    <property type="match status" value="1"/>
</dbReference>
<reference evidence="15 16" key="1">
    <citation type="submission" date="2019-03" db="EMBL/GenBank/DDBJ databases">
        <title>Sequencing 25 genomes of Wallemia mellicola.</title>
        <authorList>
            <person name="Gostincar C."/>
        </authorList>
    </citation>
    <scope>NUCLEOTIDE SEQUENCE [LARGE SCALE GENOMIC DNA]</scope>
    <source>
        <strain evidence="15 16">EXF-8738</strain>
    </source>
</reference>
<dbReference type="FunFam" id="2.20.28.20:FF:000001">
    <property type="entry name" value="Methionine--tRNA ligase"/>
    <property type="match status" value="1"/>
</dbReference>
<evidence type="ECO:0000256" key="7">
    <source>
        <dbReference type="ARBA" id="ARBA00022840"/>
    </source>
</evidence>
<dbReference type="Gene3D" id="2.20.28.20">
    <property type="entry name" value="Methionyl-tRNA synthetase, Zn-domain"/>
    <property type="match status" value="1"/>
</dbReference>
<keyword evidence="8 12" id="KW-0648">Protein biosynthesis</keyword>
<dbReference type="PRINTS" id="PR01041">
    <property type="entry name" value="TRNASYNTHMET"/>
</dbReference>
<dbReference type="CDD" id="cd00814">
    <property type="entry name" value="MetRS_core"/>
    <property type="match status" value="1"/>
</dbReference>
<dbReference type="Proteomes" id="UP000305647">
    <property type="component" value="Unassembled WGS sequence"/>
</dbReference>
<dbReference type="SUPFAM" id="SSF47060">
    <property type="entry name" value="S15/NS1 RNA-binding domain"/>
    <property type="match status" value="1"/>
</dbReference>
<evidence type="ECO:0000259" key="14">
    <source>
        <dbReference type="Pfam" id="PF19303"/>
    </source>
</evidence>
<evidence type="ECO:0000256" key="4">
    <source>
        <dbReference type="ARBA" id="ARBA00022490"/>
    </source>
</evidence>
<comment type="catalytic activity">
    <reaction evidence="11">
        <text>tRNA(Met) + L-methionine + ATP = L-methionyl-tRNA(Met) + AMP + diphosphate</text>
        <dbReference type="Rhea" id="RHEA:13481"/>
        <dbReference type="Rhea" id="RHEA-COMP:9667"/>
        <dbReference type="Rhea" id="RHEA-COMP:9698"/>
        <dbReference type="ChEBI" id="CHEBI:30616"/>
        <dbReference type="ChEBI" id="CHEBI:33019"/>
        <dbReference type="ChEBI" id="CHEBI:57844"/>
        <dbReference type="ChEBI" id="CHEBI:78442"/>
        <dbReference type="ChEBI" id="CHEBI:78530"/>
        <dbReference type="ChEBI" id="CHEBI:456215"/>
        <dbReference type="EC" id="6.1.1.10"/>
    </reaction>
</comment>
<evidence type="ECO:0000256" key="11">
    <source>
        <dbReference type="ARBA" id="ARBA00047364"/>
    </source>
</evidence>
<dbReference type="Gene3D" id="3.40.50.620">
    <property type="entry name" value="HUPs"/>
    <property type="match status" value="1"/>
</dbReference>
<sequence length="700" mass="79307">MTSVNEQVLRKLVEKDKVILPKDNEDNILISSALPCKLSHINNCNNVPHLGNVIGSTLSADVFARYNRIRNRNTLYICGTDEYGTATETKAIEDGITPKELCDKYTAIHKEVYDWFEIEFDKFGRTSTDKQTEIVQDFYKNIRKNNLLVKSTKEQIYSVEEDKFLADRFVEGTCPYCQADDARGDQCDKCSRTFDSPLELLNPRSKMNPKSQLVTRPTAHMYLDLGKLQPALESWLKDTASQHNWPGNIVINSDREIVEARMKAGLQPSAITRDLKWGVPVPAVGDPEEDAEMAGKVMYVWMDAPIGYISITANYTDEWQKWWLNPKNVNYYQFMGKDNVYFHLCFFPSLLVADGRDWTRLKYISSTDYLQYEGGKFSKSKGVGVFGNSAKETGISPSVWRFFLLSRRPESGDTEFTWNEFIGANNNHLLKNFGNYVNRPKVLKFTAAKFDSTIPGEAEDVNLQYSDDTDFEERKNSFVKDINEVLTRYIDSMERANLRSGLDDVLALSRRGNEWIQENKLDNALLAENPRRAQRTVLVAANLIYIISAAIHPFMPSTSESIINQLDAPARTLPESFAIDLYPGHKIGTPSILFTRIDEKMEDVWRQKFGGNQDGQPKAPELSKKQLAKQAKAAKAAKETAKVPDTPEAKALNDSITAQGNRIRDIKSGAIKDADLGKEVAQLKQLKNDMDVMIKKLESL</sequence>
<dbReference type="GO" id="GO:0004825">
    <property type="term" value="F:methionine-tRNA ligase activity"/>
    <property type="evidence" value="ECO:0007669"/>
    <property type="project" value="UniProtKB-EC"/>
</dbReference>
<organism evidence="15 16">
    <name type="scientific">Wallemia mellicola</name>
    <dbReference type="NCBI Taxonomy" id="1708541"/>
    <lineage>
        <taxon>Eukaryota</taxon>
        <taxon>Fungi</taxon>
        <taxon>Dikarya</taxon>
        <taxon>Basidiomycota</taxon>
        <taxon>Wallemiomycotina</taxon>
        <taxon>Wallemiomycetes</taxon>
        <taxon>Wallemiales</taxon>
        <taxon>Wallemiaceae</taxon>
        <taxon>Wallemia</taxon>
    </lineage>
</organism>
<dbReference type="Pfam" id="PF19303">
    <property type="entry name" value="Anticodon_3"/>
    <property type="match status" value="1"/>
</dbReference>
<dbReference type="InterPro" id="IPR014729">
    <property type="entry name" value="Rossmann-like_a/b/a_fold"/>
</dbReference>
<dbReference type="GO" id="GO:0017101">
    <property type="term" value="C:aminoacyl-tRNA synthetase multienzyme complex"/>
    <property type="evidence" value="ECO:0007669"/>
    <property type="project" value="TreeGrafter"/>
</dbReference>
<keyword evidence="9 12" id="KW-0030">Aminoacyl-tRNA synthetase</keyword>
<dbReference type="InterPro" id="IPR041872">
    <property type="entry name" value="Anticodon_Met"/>
</dbReference>
<protein>
    <recommendedName>
        <fullName evidence="3">methionine--tRNA ligase</fullName>
        <ecNumber evidence="3">6.1.1.10</ecNumber>
    </recommendedName>
    <alternativeName>
        <fullName evidence="10">Methionyl-tRNA synthetase</fullName>
    </alternativeName>
</protein>
<keyword evidence="7 12" id="KW-0067">ATP-binding</keyword>
<dbReference type="SUPFAM" id="SSF52374">
    <property type="entry name" value="Nucleotidylyl transferase"/>
    <property type="match status" value="1"/>
</dbReference>
<dbReference type="InterPro" id="IPR029038">
    <property type="entry name" value="MetRS_Zn"/>
</dbReference>
<keyword evidence="5 12" id="KW-0436">Ligase</keyword>
<keyword evidence="6 12" id="KW-0547">Nucleotide-binding</keyword>
<evidence type="ECO:0000256" key="10">
    <source>
        <dbReference type="ARBA" id="ARBA00030904"/>
    </source>
</evidence>
<keyword evidence="4" id="KW-0963">Cytoplasm</keyword>
<comment type="similarity">
    <text evidence="2 12">Belongs to the class-I aminoacyl-tRNA synthetase family.</text>
</comment>